<keyword evidence="5" id="KW-1185">Reference proteome</keyword>
<reference evidence="3 5" key="2">
    <citation type="submission" date="2018-08" db="EMBL/GenBank/DDBJ databases">
        <title>Bacillus clarus sp. nov. strain PS00077A.</title>
        <authorList>
            <person name="Mendez Acevedo M."/>
            <person name="Carroll L."/>
            <person name="Mukherjee M."/>
            <person name="Wiedmann M."/>
            <person name="Kovac J."/>
        </authorList>
    </citation>
    <scope>NUCLEOTIDE SEQUENCE [LARGE SCALE GENOMIC DNA]</scope>
    <source>
        <strain evidence="3 5">PS00077A</strain>
    </source>
</reference>
<dbReference type="RefSeq" id="WP_042984809.1">
    <property type="nucleotide sequence ID" value="NZ_JMQC01000011.1"/>
</dbReference>
<dbReference type="Proteomes" id="UP000029389">
    <property type="component" value="Unassembled WGS sequence"/>
</dbReference>
<sequence>MDTHIIAKEEIITLLSSWYNAIISQHIIKAKHLKEEIDRNIYNIEEDSNISIYYSLLNFRYNLLVCDIDGSKDCLEKIAPFPEQTETFLKYYYHFFKAIYAISVGNHNEAKEQYEKAEKLLATIPDELEKAEFDYMFAVFHYQSLNPLLAAKYANKAKEVFSKHTGYEMKVASCQNTIGLACTKLRLYEIAEENFILALRIFKKYSEEQLIAKVKHNLGLLYADQSLSELAIKYLKDSIKNNPKTMFLLAREYYKLGENLLAADLIEQGYNLTKLKEYKCHFAILRELNKEAEIEELEKVIMTGIYFFKKENLWGHVKEYASILGNKFYDLNKYEQASRYLHIALDADKKDLEKGA</sequence>
<dbReference type="SUPFAM" id="SSF48452">
    <property type="entry name" value="TPR-like"/>
    <property type="match status" value="1"/>
</dbReference>
<dbReference type="Proteomes" id="UP000264294">
    <property type="component" value="Unassembled WGS sequence"/>
</dbReference>
<dbReference type="PROSITE" id="PS50005">
    <property type="entry name" value="TPR"/>
    <property type="match status" value="1"/>
</dbReference>
<dbReference type="Pfam" id="PF18801">
    <property type="entry name" value="RapH_N"/>
    <property type="match status" value="1"/>
</dbReference>
<dbReference type="Gene3D" id="1.25.40.10">
    <property type="entry name" value="Tetratricopeptide repeat domain"/>
    <property type="match status" value="1"/>
</dbReference>
<dbReference type="InterPro" id="IPR011990">
    <property type="entry name" value="TPR-like_helical_dom_sf"/>
</dbReference>
<evidence type="ECO:0000313" key="3">
    <source>
        <dbReference type="EMBL" id="RFT62683.1"/>
    </source>
</evidence>
<feature type="repeat" description="TPR" evidence="1">
    <location>
        <begin position="212"/>
        <end position="245"/>
    </location>
</feature>
<dbReference type="EMBL" id="QVOD01000063">
    <property type="protein sequence ID" value="RFT62683.1"/>
    <property type="molecule type" value="Genomic_DNA"/>
</dbReference>
<dbReference type="eggNOG" id="COG0457">
    <property type="taxonomic scope" value="Bacteria"/>
</dbReference>
<dbReference type="EMBL" id="JMQC01000011">
    <property type="protein sequence ID" value="KFM95049.1"/>
    <property type="molecule type" value="Genomic_DNA"/>
</dbReference>
<organism evidence="2 4">
    <name type="scientific">Bacillus clarus</name>
    <dbReference type="NCBI Taxonomy" id="2338372"/>
    <lineage>
        <taxon>Bacteria</taxon>
        <taxon>Bacillati</taxon>
        <taxon>Bacillota</taxon>
        <taxon>Bacilli</taxon>
        <taxon>Bacillales</taxon>
        <taxon>Bacillaceae</taxon>
        <taxon>Bacillus</taxon>
        <taxon>Bacillus cereus group</taxon>
    </lineage>
</organism>
<evidence type="ECO:0000313" key="4">
    <source>
        <dbReference type="Proteomes" id="UP000029389"/>
    </source>
</evidence>
<evidence type="ECO:0000256" key="1">
    <source>
        <dbReference type="PROSITE-ProRule" id="PRU00339"/>
    </source>
</evidence>
<reference evidence="2 4" key="1">
    <citation type="submission" date="2014-04" db="EMBL/GenBank/DDBJ databases">
        <authorList>
            <person name="Bishop-Lilly K.A."/>
            <person name="Broomall S.M."/>
            <person name="Chain P.S."/>
            <person name="Chertkov O."/>
            <person name="Coyne S.R."/>
            <person name="Daligault H.E."/>
            <person name="Davenport K.W."/>
            <person name="Erkkila T."/>
            <person name="Frey K.G."/>
            <person name="Gibbons H.S."/>
            <person name="Gu W."/>
            <person name="Jaissle J."/>
            <person name="Johnson S.L."/>
            <person name="Koroleva G.I."/>
            <person name="Ladner J.T."/>
            <person name="Lo C.-C."/>
            <person name="Minogue T.D."/>
            <person name="Munk C."/>
            <person name="Palacios G.F."/>
            <person name="Redden C.L."/>
            <person name="Rosenzweig C.N."/>
            <person name="Scholz M.B."/>
            <person name="Teshima H."/>
            <person name="Xu Y."/>
        </authorList>
    </citation>
    <scope>NUCLEOTIDE SEQUENCE [LARGE SCALE GENOMIC DNA]</scope>
    <source>
        <strain evidence="2 4">BHP</strain>
    </source>
</reference>
<evidence type="ECO:0000313" key="5">
    <source>
        <dbReference type="Proteomes" id="UP000264294"/>
    </source>
</evidence>
<dbReference type="PATRIC" id="fig|1405.8.peg.5813"/>
<comment type="caution">
    <text evidence="2">The sequence shown here is derived from an EMBL/GenBank/DDBJ whole genome shotgun (WGS) entry which is preliminary data.</text>
</comment>
<gene>
    <name evidence="3" type="ORF">D0U04_27445</name>
    <name evidence="2" type="ORF">DJ93_5620</name>
</gene>
<accession>A0A090Y9C8</accession>
<proteinExistence type="predicted"/>
<evidence type="ECO:0000313" key="2">
    <source>
        <dbReference type="EMBL" id="KFM95049.1"/>
    </source>
</evidence>
<keyword evidence="1" id="KW-0802">TPR repeat</keyword>
<name>A0A090Y9C8_9BACI</name>
<dbReference type="InterPro" id="IPR019734">
    <property type="entry name" value="TPR_rpt"/>
</dbReference>
<protein>
    <submittedName>
        <fullName evidence="2">Tetratricopeptide repeat family protein</fullName>
    </submittedName>
</protein>
<dbReference type="AlphaFoldDB" id="A0A090Y9C8"/>
<dbReference type="SMART" id="SM00028">
    <property type="entry name" value="TPR"/>
    <property type="match status" value="4"/>
</dbReference>